<feature type="transmembrane region" description="Helical" evidence="8">
    <location>
        <begin position="326"/>
        <end position="346"/>
    </location>
</feature>
<keyword evidence="6 8" id="KW-1133">Transmembrane helix</keyword>
<evidence type="ECO:0000256" key="8">
    <source>
        <dbReference type="RuleBase" id="RU361233"/>
    </source>
</evidence>
<sequence length="355" mass="40016">MNNQENEQQEQQPHIHSNESDLTQQQCIQEQEPQQKQPEENQQEKEKQELHDHTISNPTLTMTSSSPPLKPPPEPPLQQQQQPFDSPPLDSTYSSSHTSYGYVFSPPEALNYQETTTYQSSSPPEELNYQETTTYQSTSQPDQVSHSYVYSPSSPDIKPAAKPPSPPPAPAAAVPVSKIGSKTEDQEDPLKKKRPFLGRKKEILKRRALLGCRVFGFLFCLASFSIMAADKNQGWAIDSFYRYREFRYCMSVTIIAFVYSGLQAYSLAYSLVTGRFDKANLRCLLDFSLDQILTYLLLSASSSAAFRVEDWESNWGKDKFPSMARSSVVLSFLAFVAFALCSLLSGQIQFTPKST</sequence>
<dbReference type="GO" id="GO:0005886">
    <property type="term" value="C:plasma membrane"/>
    <property type="evidence" value="ECO:0007669"/>
    <property type="project" value="UniProtKB-SubCell"/>
</dbReference>
<evidence type="ECO:0000256" key="1">
    <source>
        <dbReference type="ARBA" id="ARBA00004651"/>
    </source>
</evidence>
<evidence type="ECO:0000256" key="2">
    <source>
        <dbReference type="ARBA" id="ARBA00007651"/>
    </source>
</evidence>
<dbReference type="OMA" id="HIIQAPW"/>
<proteinExistence type="inferred from homology"/>
<protein>
    <recommendedName>
        <fullName evidence="8">CASP-like protein</fullName>
    </recommendedName>
</protein>
<comment type="subcellular location">
    <subcellularLocation>
        <location evidence="1 8">Cell membrane</location>
        <topology evidence="1 8">Multi-pass membrane protein</topology>
    </subcellularLocation>
</comment>
<name>B9RUT4_RICCO</name>
<dbReference type="Proteomes" id="UP000008311">
    <property type="component" value="Unassembled WGS sequence"/>
</dbReference>
<evidence type="ECO:0000313" key="12">
    <source>
        <dbReference type="Proteomes" id="UP000008311"/>
    </source>
</evidence>
<feature type="compositionally biased region" description="Basic and acidic residues" evidence="9">
    <location>
        <begin position="181"/>
        <end position="190"/>
    </location>
</feature>
<dbReference type="STRING" id="3988.B9RUT4"/>
<feature type="transmembrane region" description="Helical" evidence="8">
    <location>
        <begin position="208"/>
        <end position="228"/>
    </location>
</feature>
<feature type="compositionally biased region" description="Polar residues" evidence="9">
    <location>
        <begin position="112"/>
        <end position="123"/>
    </location>
</feature>
<keyword evidence="5 8" id="KW-0812">Transmembrane</keyword>
<comment type="similarity">
    <text evidence="2 8">Belongs to the Casparian strip membrane proteins (CASP) family.</text>
</comment>
<dbReference type="InterPro" id="IPR006702">
    <property type="entry name" value="CASP_dom"/>
</dbReference>
<dbReference type="eggNOG" id="ENOG502QW75">
    <property type="taxonomic scope" value="Eukaryota"/>
</dbReference>
<dbReference type="OrthoDB" id="672180at2759"/>
<feature type="compositionally biased region" description="Low complexity" evidence="9">
    <location>
        <begin position="24"/>
        <end position="36"/>
    </location>
</feature>
<dbReference type="PANTHER" id="PTHR33573:SF38">
    <property type="entry name" value="CASP-LIKE PROTEIN 4A1"/>
    <property type="match status" value="1"/>
</dbReference>
<evidence type="ECO:0000256" key="5">
    <source>
        <dbReference type="ARBA" id="ARBA00022692"/>
    </source>
</evidence>
<feature type="compositionally biased region" description="Low complexity" evidence="9">
    <location>
        <begin position="129"/>
        <end position="160"/>
    </location>
</feature>
<dbReference type="Pfam" id="PF04535">
    <property type="entry name" value="CASP_dom"/>
    <property type="match status" value="1"/>
</dbReference>
<evidence type="ECO:0000256" key="4">
    <source>
        <dbReference type="ARBA" id="ARBA00022475"/>
    </source>
</evidence>
<feature type="compositionally biased region" description="Pro residues" evidence="9">
    <location>
        <begin position="161"/>
        <end position="170"/>
    </location>
</feature>
<accession>B9RUT4</accession>
<organism evidence="11 12">
    <name type="scientific">Ricinus communis</name>
    <name type="common">Castor bean</name>
    <dbReference type="NCBI Taxonomy" id="3988"/>
    <lineage>
        <taxon>Eukaryota</taxon>
        <taxon>Viridiplantae</taxon>
        <taxon>Streptophyta</taxon>
        <taxon>Embryophyta</taxon>
        <taxon>Tracheophyta</taxon>
        <taxon>Spermatophyta</taxon>
        <taxon>Magnoliopsida</taxon>
        <taxon>eudicotyledons</taxon>
        <taxon>Gunneridae</taxon>
        <taxon>Pentapetalae</taxon>
        <taxon>rosids</taxon>
        <taxon>fabids</taxon>
        <taxon>Malpighiales</taxon>
        <taxon>Euphorbiaceae</taxon>
        <taxon>Acalyphoideae</taxon>
        <taxon>Acalypheae</taxon>
        <taxon>Ricinus</taxon>
    </lineage>
</organism>
<keyword evidence="7 8" id="KW-0472">Membrane</keyword>
<dbReference type="PANTHER" id="PTHR33573">
    <property type="entry name" value="CASP-LIKE PROTEIN 4A4"/>
    <property type="match status" value="1"/>
</dbReference>
<evidence type="ECO:0000259" key="10">
    <source>
        <dbReference type="Pfam" id="PF04535"/>
    </source>
</evidence>
<reference evidence="12" key="1">
    <citation type="journal article" date="2010" name="Nat. Biotechnol.">
        <title>Draft genome sequence of the oilseed species Ricinus communis.</title>
        <authorList>
            <person name="Chan A.P."/>
            <person name="Crabtree J."/>
            <person name="Zhao Q."/>
            <person name="Lorenzi H."/>
            <person name="Orvis J."/>
            <person name="Puiu D."/>
            <person name="Melake-Berhan A."/>
            <person name="Jones K.M."/>
            <person name="Redman J."/>
            <person name="Chen G."/>
            <person name="Cahoon E.B."/>
            <person name="Gedil M."/>
            <person name="Stanke M."/>
            <person name="Haas B.J."/>
            <person name="Wortman J.R."/>
            <person name="Fraser-Liggett C.M."/>
            <person name="Ravel J."/>
            <person name="Rabinowicz P.D."/>
        </authorList>
    </citation>
    <scope>NUCLEOTIDE SEQUENCE [LARGE SCALE GENOMIC DNA]</scope>
    <source>
        <strain evidence="12">cv. Hale</strain>
    </source>
</reference>
<evidence type="ECO:0000256" key="6">
    <source>
        <dbReference type="ARBA" id="ARBA00022989"/>
    </source>
</evidence>
<feature type="region of interest" description="Disordered" evidence="9">
    <location>
        <begin position="1"/>
        <end position="192"/>
    </location>
</feature>
<dbReference type="InParanoid" id="B9RUT4"/>
<dbReference type="EMBL" id="EQ973817">
    <property type="protein sequence ID" value="EEF44877.1"/>
    <property type="molecule type" value="Genomic_DNA"/>
</dbReference>
<gene>
    <name evidence="11" type="ORF">RCOM_0850610</name>
</gene>
<dbReference type="KEGG" id="rcu:8269306"/>
<comment type="caution">
    <text evidence="8">Lacks conserved residue(s) required for the propagation of feature annotation.</text>
</comment>
<dbReference type="AlphaFoldDB" id="B9RUT4"/>
<feature type="compositionally biased region" description="Low complexity" evidence="9">
    <location>
        <begin position="1"/>
        <end position="12"/>
    </location>
</feature>
<feature type="compositionally biased region" description="Basic and acidic residues" evidence="9">
    <location>
        <begin position="37"/>
        <end position="54"/>
    </location>
</feature>
<evidence type="ECO:0000256" key="3">
    <source>
        <dbReference type="ARBA" id="ARBA00011489"/>
    </source>
</evidence>
<feature type="compositionally biased region" description="Low complexity" evidence="9">
    <location>
        <begin position="77"/>
        <end position="100"/>
    </location>
</feature>
<evidence type="ECO:0000313" key="11">
    <source>
        <dbReference type="EMBL" id="EEF44877.1"/>
    </source>
</evidence>
<evidence type="ECO:0000256" key="9">
    <source>
        <dbReference type="SAM" id="MobiDB-lite"/>
    </source>
</evidence>
<feature type="domain" description="Casparian strip membrane protein" evidence="10">
    <location>
        <begin position="206"/>
        <end position="337"/>
    </location>
</feature>
<feature type="transmembrane region" description="Helical" evidence="8">
    <location>
        <begin position="248"/>
        <end position="272"/>
    </location>
</feature>
<evidence type="ECO:0000256" key="7">
    <source>
        <dbReference type="ARBA" id="ARBA00023136"/>
    </source>
</evidence>
<keyword evidence="4 8" id="KW-1003">Cell membrane</keyword>
<comment type="subunit">
    <text evidence="3 8">Homodimer and heterodimers.</text>
</comment>
<keyword evidence="12" id="KW-1185">Reference proteome</keyword>